<dbReference type="Proteomes" id="UP000078084">
    <property type="component" value="Unassembled WGS sequence"/>
</dbReference>
<sequence>MKFSKVTLARRLKFNQLAIFEKVLACGSLLAAARELHMTQPAISKAIQELEEHFGQPLLVRSSRGVTPTNFGLMLKGHAQSVMADLRVLADDLNAWNEGVSGKVMVGCLLAASAQLLPAAIVRLREMAPNVVVQVKVGVNEKMFPELLRGELDVVVGLIPAHEGSGEFTHVPLYTEKLCAVVGRQHWLATSVGVKTEQLAGLDWILPTSDSEAFHAIDVFFEKLGMPRPKQIVESVSIMTNLGLLVESDMVALMPFKVARRFVNLGLITILPIGVDMPFGEVGYTLAKDRGVTPAAQRLLMMLHDVTV</sequence>
<comment type="similarity">
    <text evidence="1">Belongs to the LysR transcriptional regulatory family.</text>
</comment>
<evidence type="ECO:0000313" key="9">
    <source>
        <dbReference type="Proteomes" id="UP000292039"/>
    </source>
</evidence>
<proteinExistence type="inferred from homology"/>
<keyword evidence="3" id="KW-0238">DNA-binding</keyword>
<dbReference type="PANTHER" id="PTHR30419:SF8">
    <property type="entry name" value="NITROGEN ASSIMILATION TRANSCRIPTIONAL ACTIVATOR-RELATED"/>
    <property type="match status" value="1"/>
</dbReference>
<dbReference type="STRING" id="206506.AAV32_13595"/>
<evidence type="ECO:0000259" key="5">
    <source>
        <dbReference type="PROSITE" id="PS50931"/>
    </source>
</evidence>
<evidence type="ECO:0000256" key="1">
    <source>
        <dbReference type="ARBA" id="ARBA00009437"/>
    </source>
</evidence>
<organism evidence="6 8">
    <name type="scientific">Kerstersia gyiorum</name>
    <dbReference type="NCBI Taxonomy" id="206506"/>
    <lineage>
        <taxon>Bacteria</taxon>
        <taxon>Pseudomonadati</taxon>
        <taxon>Pseudomonadota</taxon>
        <taxon>Betaproteobacteria</taxon>
        <taxon>Burkholderiales</taxon>
        <taxon>Alcaligenaceae</taxon>
        <taxon>Kerstersia</taxon>
    </lineage>
</organism>
<dbReference type="GeneID" id="99728170"/>
<evidence type="ECO:0000313" key="7">
    <source>
        <dbReference type="EMBL" id="RZS73114.1"/>
    </source>
</evidence>
<dbReference type="RefSeq" id="WP_068373427.1">
    <property type="nucleotide sequence ID" value="NZ_CBCSEB010000003.1"/>
</dbReference>
<dbReference type="PATRIC" id="fig|206506.3.peg.2892"/>
<dbReference type="InterPro" id="IPR005119">
    <property type="entry name" value="LysR_subst-bd"/>
</dbReference>
<dbReference type="PANTHER" id="PTHR30419">
    <property type="entry name" value="HTH-TYPE TRANSCRIPTIONAL REGULATOR YBHD"/>
    <property type="match status" value="1"/>
</dbReference>
<evidence type="ECO:0000313" key="8">
    <source>
        <dbReference type="Proteomes" id="UP000078084"/>
    </source>
</evidence>
<dbReference type="Pfam" id="PF00126">
    <property type="entry name" value="HTH_1"/>
    <property type="match status" value="1"/>
</dbReference>
<reference evidence="7 9" key="2">
    <citation type="submission" date="2019-02" db="EMBL/GenBank/DDBJ databases">
        <title>Genomic Encyclopedia of Type Strains, Phase IV (KMG-IV): sequencing the most valuable type-strain genomes for metagenomic binning, comparative biology and taxonomic classification.</title>
        <authorList>
            <person name="Goeker M."/>
        </authorList>
    </citation>
    <scope>NUCLEOTIDE SEQUENCE [LARGE SCALE GENOMIC DNA]</scope>
    <source>
        <strain evidence="7 9">DSM 16618</strain>
    </source>
</reference>
<dbReference type="GO" id="GO:0003700">
    <property type="term" value="F:DNA-binding transcription factor activity"/>
    <property type="evidence" value="ECO:0007669"/>
    <property type="project" value="InterPro"/>
</dbReference>
<protein>
    <submittedName>
        <fullName evidence="7">LysR family transcriptional regulator</fullName>
    </submittedName>
</protein>
<evidence type="ECO:0000256" key="2">
    <source>
        <dbReference type="ARBA" id="ARBA00023015"/>
    </source>
</evidence>
<dbReference type="EMBL" id="LBNE01000010">
    <property type="protein sequence ID" value="KKO71069.1"/>
    <property type="molecule type" value="Genomic_DNA"/>
</dbReference>
<dbReference type="AlphaFoldDB" id="A0A171KQA2"/>
<dbReference type="InterPro" id="IPR050950">
    <property type="entry name" value="HTH-type_LysR_regulators"/>
</dbReference>
<dbReference type="PRINTS" id="PR00039">
    <property type="entry name" value="HTHLYSR"/>
</dbReference>
<dbReference type="Gene3D" id="1.10.10.10">
    <property type="entry name" value="Winged helix-like DNA-binding domain superfamily/Winged helix DNA-binding domain"/>
    <property type="match status" value="1"/>
</dbReference>
<dbReference type="Proteomes" id="UP000292039">
    <property type="component" value="Unassembled WGS sequence"/>
</dbReference>
<keyword evidence="4" id="KW-0804">Transcription</keyword>
<dbReference type="GO" id="GO:0005829">
    <property type="term" value="C:cytosol"/>
    <property type="evidence" value="ECO:0007669"/>
    <property type="project" value="TreeGrafter"/>
</dbReference>
<dbReference type="Gene3D" id="3.40.190.290">
    <property type="match status" value="1"/>
</dbReference>
<dbReference type="SUPFAM" id="SSF46785">
    <property type="entry name" value="Winged helix' DNA-binding domain"/>
    <property type="match status" value="1"/>
</dbReference>
<dbReference type="EMBL" id="SGWZ01000001">
    <property type="protein sequence ID" value="RZS73114.1"/>
    <property type="molecule type" value="Genomic_DNA"/>
</dbReference>
<dbReference type="GO" id="GO:0003677">
    <property type="term" value="F:DNA binding"/>
    <property type="evidence" value="ECO:0007669"/>
    <property type="project" value="UniProtKB-KW"/>
</dbReference>
<dbReference type="SUPFAM" id="SSF53850">
    <property type="entry name" value="Periplasmic binding protein-like II"/>
    <property type="match status" value="1"/>
</dbReference>
<evidence type="ECO:0000313" key="6">
    <source>
        <dbReference type="EMBL" id="KKO71069.1"/>
    </source>
</evidence>
<dbReference type="InterPro" id="IPR036388">
    <property type="entry name" value="WH-like_DNA-bd_sf"/>
</dbReference>
<evidence type="ECO:0000256" key="3">
    <source>
        <dbReference type="ARBA" id="ARBA00023125"/>
    </source>
</evidence>
<feature type="domain" description="HTH lysR-type" evidence="5">
    <location>
        <begin position="12"/>
        <end position="69"/>
    </location>
</feature>
<dbReference type="InterPro" id="IPR036390">
    <property type="entry name" value="WH_DNA-bd_sf"/>
</dbReference>
<dbReference type="Pfam" id="PF03466">
    <property type="entry name" value="LysR_substrate"/>
    <property type="match status" value="1"/>
</dbReference>
<keyword evidence="2" id="KW-0805">Transcription regulation</keyword>
<comment type="caution">
    <text evidence="6">The sequence shown here is derived from an EMBL/GenBank/DDBJ whole genome shotgun (WGS) entry which is preliminary data.</text>
</comment>
<dbReference type="FunFam" id="1.10.10.10:FF:000001">
    <property type="entry name" value="LysR family transcriptional regulator"/>
    <property type="match status" value="1"/>
</dbReference>
<gene>
    <name evidence="6" type="ORF">AAV32_13595</name>
    <name evidence="7" type="ORF">EV679_0302</name>
</gene>
<accession>A0A171KQA2</accession>
<evidence type="ECO:0000256" key="4">
    <source>
        <dbReference type="ARBA" id="ARBA00023163"/>
    </source>
</evidence>
<name>A0A171KQA2_9BURK</name>
<dbReference type="PROSITE" id="PS50931">
    <property type="entry name" value="HTH_LYSR"/>
    <property type="match status" value="1"/>
</dbReference>
<keyword evidence="8" id="KW-1185">Reference proteome</keyword>
<reference evidence="6 8" key="1">
    <citation type="submission" date="2015-04" db="EMBL/GenBank/DDBJ databases">
        <title>Genome sequence of Kerstersia gyiorum CG1.</title>
        <authorList>
            <person name="Greninger A.L."/>
            <person name="Kozyreva V."/>
            <person name="Chaturvedi V."/>
        </authorList>
    </citation>
    <scope>NUCLEOTIDE SEQUENCE [LARGE SCALE GENOMIC DNA]</scope>
    <source>
        <strain evidence="6 8">CG1</strain>
    </source>
</reference>
<dbReference type="InterPro" id="IPR000847">
    <property type="entry name" value="LysR_HTH_N"/>
</dbReference>